<name>A0A0N5CU26_THECL</name>
<reference evidence="2 3" key="2">
    <citation type="submission" date="2018-11" db="EMBL/GenBank/DDBJ databases">
        <authorList>
            <consortium name="Pathogen Informatics"/>
        </authorList>
    </citation>
    <scope>NUCLEOTIDE SEQUENCE [LARGE SCALE GENOMIC DNA]</scope>
</reference>
<keyword evidence="1" id="KW-0732">Signal</keyword>
<feature type="signal peptide" evidence="1">
    <location>
        <begin position="1"/>
        <end position="20"/>
    </location>
</feature>
<dbReference type="OMA" id="GANRDFK"/>
<feature type="chain" id="PRO_5043126336" evidence="1">
    <location>
        <begin position="21"/>
        <end position="159"/>
    </location>
</feature>
<evidence type="ECO:0000313" key="3">
    <source>
        <dbReference type="Proteomes" id="UP000276776"/>
    </source>
</evidence>
<accession>A0A0N5CU26</accession>
<dbReference type="AlphaFoldDB" id="A0A0N5CU26"/>
<dbReference type="EMBL" id="UYYF01004265">
    <property type="protein sequence ID" value="VDN00727.1"/>
    <property type="molecule type" value="Genomic_DNA"/>
</dbReference>
<proteinExistence type="predicted"/>
<dbReference type="OrthoDB" id="5802376at2759"/>
<evidence type="ECO:0000313" key="2">
    <source>
        <dbReference type="EMBL" id="VDN00727.1"/>
    </source>
</evidence>
<sequence length="159" mass="17314">MSSKLLLIICCLVATDNISAGGQYKIPIRFGNVTLIDRSDGNKDVIVHQGINIGGFGGIAGLTFFDRNGSFETSNAGALLLNGKLYGNNETITFSKQGIDVQTKYYFGNKTFHGGLGKEGQAVGQFLNHVSDTLLAGLQFANKQVSKPNRRRRRFTPHF</sequence>
<protein>
    <submittedName>
        <fullName evidence="4">Dirigent protein</fullName>
    </submittedName>
</protein>
<reference evidence="4" key="1">
    <citation type="submission" date="2017-02" db="UniProtKB">
        <authorList>
            <consortium name="WormBaseParasite"/>
        </authorList>
    </citation>
    <scope>IDENTIFICATION</scope>
</reference>
<dbReference type="WBParaSite" id="TCLT_0000374401-mRNA-1">
    <property type="protein sequence ID" value="TCLT_0000374401-mRNA-1"/>
    <property type="gene ID" value="TCLT_0000374401"/>
</dbReference>
<keyword evidence="3" id="KW-1185">Reference proteome</keyword>
<organism evidence="4">
    <name type="scientific">Thelazia callipaeda</name>
    <name type="common">Oriental eyeworm</name>
    <name type="synonym">Parasitic nematode</name>
    <dbReference type="NCBI Taxonomy" id="103827"/>
    <lineage>
        <taxon>Eukaryota</taxon>
        <taxon>Metazoa</taxon>
        <taxon>Ecdysozoa</taxon>
        <taxon>Nematoda</taxon>
        <taxon>Chromadorea</taxon>
        <taxon>Rhabditida</taxon>
        <taxon>Spirurina</taxon>
        <taxon>Spiruromorpha</taxon>
        <taxon>Thelazioidea</taxon>
        <taxon>Thelaziidae</taxon>
        <taxon>Thelazia</taxon>
    </lineage>
</organism>
<gene>
    <name evidence="2" type="ORF">TCLT_LOCUS3733</name>
</gene>
<evidence type="ECO:0000256" key="1">
    <source>
        <dbReference type="SAM" id="SignalP"/>
    </source>
</evidence>
<evidence type="ECO:0000313" key="4">
    <source>
        <dbReference type="WBParaSite" id="TCLT_0000374401-mRNA-1"/>
    </source>
</evidence>
<dbReference type="Proteomes" id="UP000276776">
    <property type="component" value="Unassembled WGS sequence"/>
</dbReference>